<reference evidence="3 4" key="1">
    <citation type="submission" date="2015-05" db="EMBL/GenBank/DDBJ databases">
        <authorList>
            <person name="Goodhead I."/>
        </authorList>
    </citation>
    <scope>NUCLEOTIDE SEQUENCE [LARGE SCALE GENOMIC DNA]</scope>
    <source>
        <strain evidence="4">morsitans</strain>
    </source>
</reference>
<keyword evidence="1" id="KW-0238">DNA-binding</keyword>
<dbReference type="InterPro" id="IPR036388">
    <property type="entry name" value="WH-like_DNA-bd_sf"/>
</dbReference>
<evidence type="ECO:0000259" key="2">
    <source>
        <dbReference type="PROSITE" id="PS50043"/>
    </source>
</evidence>
<sequence length="230" mass="26819">MSGMRLKRENISPQIIHMCESNSNPCHIRDSEYLYVYINPAMAELLDLPKGFNIEGKLITDISHWMAVFLEEIYRHDKIVMDNRATLSLLITSAFGRKNTIQPYIFDVRPFFDDVGTIVGTITEAKPCKFFSPLQYIDGESPIALTSNIPYNRFTDRDLDVMFFTYHGLTSKETARRLGISHRTVENRLCIMYQKAGVHNIYQFREFCRDIDIDCYIPPDFMQHNIRVID</sequence>
<name>A0A193QGZ8_SODGM</name>
<dbReference type="PROSITE" id="PS50043">
    <property type="entry name" value="HTH_LUXR_2"/>
    <property type="match status" value="1"/>
</dbReference>
<feature type="domain" description="HTH luxR-type" evidence="2">
    <location>
        <begin position="147"/>
        <end position="212"/>
    </location>
</feature>
<organism evidence="3 4">
    <name type="scientific">Sodalis glossinidius (strain morsitans)</name>
    <dbReference type="NCBI Taxonomy" id="343509"/>
    <lineage>
        <taxon>Bacteria</taxon>
        <taxon>Pseudomonadati</taxon>
        <taxon>Pseudomonadota</taxon>
        <taxon>Gammaproteobacteria</taxon>
        <taxon>Enterobacterales</taxon>
        <taxon>Bruguierivoracaceae</taxon>
        <taxon>Sodalis</taxon>
    </lineage>
</organism>
<evidence type="ECO:0000256" key="1">
    <source>
        <dbReference type="ARBA" id="ARBA00023125"/>
    </source>
</evidence>
<evidence type="ECO:0000313" key="3">
    <source>
        <dbReference type="EMBL" id="CRL44459.1"/>
    </source>
</evidence>
<dbReference type="AlphaFoldDB" id="A0A193QGZ8"/>
<dbReference type="SUPFAM" id="SSF46894">
    <property type="entry name" value="C-terminal effector domain of the bipartite response regulators"/>
    <property type="match status" value="1"/>
</dbReference>
<dbReference type="InterPro" id="IPR016032">
    <property type="entry name" value="Sig_transdc_resp-reg_C-effctor"/>
</dbReference>
<proteinExistence type="predicted"/>
<dbReference type="EMBL" id="LN854557">
    <property type="protein sequence ID" value="CRL44459.1"/>
    <property type="molecule type" value="Genomic_DNA"/>
</dbReference>
<dbReference type="Pfam" id="PF00196">
    <property type="entry name" value="GerE"/>
    <property type="match status" value="1"/>
</dbReference>
<dbReference type="InterPro" id="IPR000792">
    <property type="entry name" value="Tscrpt_reg_LuxR_C"/>
</dbReference>
<dbReference type="Gene3D" id="1.10.10.10">
    <property type="entry name" value="Winged helix-like DNA-binding domain superfamily/Winged helix DNA-binding domain"/>
    <property type="match status" value="1"/>
</dbReference>
<evidence type="ECO:0000313" key="4">
    <source>
        <dbReference type="Proteomes" id="UP000245838"/>
    </source>
</evidence>
<dbReference type="Proteomes" id="UP000245838">
    <property type="component" value="Chromosome sggmmb4_Chromosome"/>
</dbReference>
<dbReference type="GO" id="GO:0003677">
    <property type="term" value="F:DNA binding"/>
    <property type="evidence" value="ECO:0007669"/>
    <property type="project" value="UniProtKB-KW"/>
</dbReference>
<protein>
    <submittedName>
        <fullName evidence="3">Bacterial regulatory proteins, luxR family</fullName>
    </submittedName>
</protein>
<dbReference type="RefSeq" id="WP_166506446.1">
    <property type="nucleotide sequence ID" value="NZ_LN854557.1"/>
</dbReference>
<accession>A0A193QGZ8</accession>
<dbReference type="GO" id="GO:0006355">
    <property type="term" value="P:regulation of DNA-templated transcription"/>
    <property type="evidence" value="ECO:0007669"/>
    <property type="project" value="InterPro"/>
</dbReference>
<gene>
    <name evidence="3" type="ORF">SGGMMB4_01587</name>
</gene>
<dbReference type="SMART" id="SM00421">
    <property type="entry name" value="HTH_LUXR"/>
    <property type="match status" value="1"/>
</dbReference>
<dbReference type="CDD" id="cd06170">
    <property type="entry name" value="LuxR_C_like"/>
    <property type="match status" value="1"/>
</dbReference>